<evidence type="ECO:0000313" key="4">
    <source>
        <dbReference type="Proteomes" id="UP000703269"/>
    </source>
</evidence>
<dbReference type="PANTHER" id="PTHR40465">
    <property type="entry name" value="CHROMOSOME 1, WHOLE GENOME SHOTGUN SEQUENCE"/>
    <property type="match status" value="1"/>
</dbReference>
<evidence type="ECO:0000313" key="3">
    <source>
        <dbReference type="EMBL" id="GJE84483.1"/>
    </source>
</evidence>
<gene>
    <name evidence="3" type="ORF">PsYK624_005590</name>
</gene>
<feature type="transmembrane region" description="Helical" evidence="1">
    <location>
        <begin position="12"/>
        <end position="39"/>
    </location>
</feature>
<proteinExistence type="predicted"/>
<sequence>MEEVMMSPDLEVMAGPFLLLLALSLILFGVLSCQMYFYWTTYLADSPWMRNYVLGVWLLECVHTALWLHAMYIYFARSLINAGAGLYTITWSTAAAVLLSHLIVIITQGFYIYRIWQLSDGCWVITAIPAFLLTAKFGLSLASCQFFFRFGTWEALRGDQTAIAVFDSAISVCVATDLVTTAIFSYYLKQNRLDFGRTRHVIDKLLRYTVHTSAVTFVVSASILITFYAWEHSLAFIGIIAVISKVYCTTMLAMLNARREIRDKLEEAFMNSIHLSSINIEHLV</sequence>
<dbReference type="InterPro" id="IPR045339">
    <property type="entry name" value="DUF6534"/>
</dbReference>
<keyword evidence="1" id="KW-0812">Transmembrane</keyword>
<feature type="transmembrane region" description="Helical" evidence="1">
    <location>
        <begin position="208"/>
        <end position="230"/>
    </location>
</feature>
<evidence type="ECO:0000259" key="2">
    <source>
        <dbReference type="Pfam" id="PF20152"/>
    </source>
</evidence>
<organism evidence="3 4">
    <name type="scientific">Phanerochaete sordida</name>
    <dbReference type="NCBI Taxonomy" id="48140"/>
    <lineage>
        <taxon>Eukaryota</taxon>
        <taxon>Fungi</taxon>
        <taxon>Dikarya</taxon>
        <taxon>Basidiomycota</taxon>
        <taxon>Agaricomycotina</taxon>
        <taxon>Agaricomycetes</taxon>
        <taxon>Polyporales</taxon>
        <taxon>Phanerochaetaceae</taxon>
        <taxon>Phanerochaete</taxon>
    </lineage>
</organism>
<dbReference type="AlphaFoldDB" id="A0A9P3FWQ0"/>
<dbReference type="Proteomes" id="UP000703269">
    <property type="component" value="Unassembled WGS sequence"/>
</dbReference>
<keyword evidence="1" id="KW-1133">Transmembrane helix</keyword>
<accession>A0A9P3FWQ0</accession>
<keyword evidence="4" id="KW-1185">Reference proteome</keyword>
<feature type="transmembrane region" description="Helical" evidence="1">
    <location>
        <begin position="87"/>
        <end position="111"/>
    </location>
</feature>
<dbReference type="Pfam" id="PF20152">
    <property type="entry name" value="DUF6534"/>
    <property type="match status" value="1"/>
</dbReference>
<feature type="transmembrane region" description="Helical" evidence="1">
    <location>
        <begin position="123"/>
        <end position="148"/>
    </location>
</feature>
<feature type="domain" description="DUF6534" evidence="2">
    <location>
        <begin position="174"/>
        <end position="259"/>
    </location>
</feature>
<protein>
    <recommendedName>
        <fullName evidence="2">DUF6534 domain-containing protein</fullName>
    </recommendedName>
</protein>
<comment type="caution">
    <text evidence="3">The sequence shown here is derived from an EMBL/GenBank/DDBJ whole genome shotgun (WGS) entry which is preliminary data.</text>
</comment>
<name>A0A9P3FWQ0_9APHY</name>
<feature type="transmembrane region" description="Helical" evidence="1">
    <location>
        <begin position="51"/>
        <end position="75"/>
    </location>
</feature>
<reference evidence="3 4" key="1">
    <citation type="submission" date="2021-08" db="EMBL/GenBank/DDBJ databases">
        <title>Draft Genome Sequence of Phanerochaete sordida strain YK-624.</title>
        <authorList>
            <person name="Mori T."/>
            <person name="Dohra H."/>
            <person name="Suzuki T."/>
            <person name="Kawagishi H."/>
            <person name="Hirai H."/>
        </authorList>
    </citation>
    <scope>NUCLEOTIDE SEQUENCE [LARGE SCALE GENOMIC DNA]</scope>
    <source>
        <strain evidence="3 4">YK-624</strain>
    </source>
</reference>
<dbReference type="PANTHER" id="PTHR40465:SF1">
    <property type="entry name" value="DUF6534 DOMAIN-CONTAINING PROTEIN"/>
    <property type="match status" value="1"/>
</dbReference>
<feature type="transmembrane region" description="Helical" evidence="1">
    <location>
        <begin position="168"/>
        <end position="188"/>
    </location>
</feature>
<dbReference type="OrthoDB" id="3270417at2759"/>
<keyword evidence="1" id="KW-0472">Membrane</keyword>
<evidence type="ECO:0000256" key="1">
    <source>
        <dbReference type="SAM" id="Phobius"/>
    </source>
</evidence>
<feature type="transmembrane region" description="Helical" evidence="1">
    <location>
        <begin position="236"/>
        <end position="255"/>
    </location>
</feature>
<dbReference type="EMBL" id="BPQB01000001">
    <property type="protein sequence ID" value="GJE84483.1"/>
    <property type="molecule type" value="Genomic_DNA"/>
</dbReference>